<reference evidence="2 3" key="1">
    <citation type="submission" date="2007-01" db="EMBL/GenBank/DDBJ databases">
        <authorList>
            <person name="DeShazer D."/>
            <person name="Woods D.E."/>
            <person name="Nierman W.C."/>
        </authorList>
    </citation>
    <scope>NUCLEOTIDE SEQUENCE [LARGE SCALE GENOMIC DNA]</scope>
    <source>
        <strain evidence="2 3">NCTC 10229</strain>
    </source>
</reference>
<gene>
    <name evidence="2" type="ordered locus">BMA10229_1285</name>
</gene>
<evidence type="ECO:0000313" key="2">
    <source>
        <dbReference type="EMBL" id="ABM99813.2"/>
    </source>
</evidence>
<organism evidence="2 3">
    <name type="scientific">Burkholderia mallei (strain NCTC 10229)</name>
    <dbReference type="NCBI Taxonomy" id="412022"/>
    <lineage>
        <taxon>Bacteria</taxon>
        <taxon>Pseudomonadati</taxon>
        <taxon>Pseudomonadota</taxon>
        <taxon>Betaproteobacteria</taxon>
        <taxon>Burkholderiales</taxon>
        <taxon>Burkholderiaceae</taxon>
        <taxon>Burkholderia</taxon>
        <taxon>pseudomallei group</taxon>
    </lineage>
</organism>
<dbReference type="Proteomes" id="UP000002283">
    <property type="component" value="Chromosome II"/>
</dbReference>
<accession>A2RZG8</accession>
<name>A2RZG8_BURM9</name>
<dbReference type="EMBL" id="CP000545">
    <property type="protein sequence ID" value="ABM99813.2"/>
    <property type="molecule type" value="Genomic_DNA"/>
</dbReference>
<feature type="region of interest" description="Disordered" evidence="1">
    <location>
        <begin position="1"/>
        <end position="36"/>
    </location>
</feature>
<dbReference type="AlphaFoldDB" id="A2RZG8"/>
<evidence type="ECO:0000313" key="3">
    <source>
        <dbReference type="Proteomes" id="UP000002283"/>
    </source>
</evidence>
<protein>
    <submittedName>
        <fullName evidence="2">Uncharacterized protein</fullName>
    </submittedName>
</protein>
<dbReference type="KEGG" id="bml:BMA10229_1285"/>
<sequence>MRERGRKSYNGLPKSTAPRAATHHATPCPARPADGGTALAALRCTRPPRRFDERSSR</sequence>
<dbReference type="HOGENOM" id="CLU_2987792_0_0_4"/>
<evidence type="ECO:0000256" key="1">
    <source>
        <dbReference type="SAM" id="MobiDB-lite"/>
    </source>
</evidence>
<proteinExistence type="predicted"/>
<feature type="compositionally biased region" description="Low complexity" evidence="1">
    <location>
        <begin position="16"/>
        <end position="33"/>
    </location>
</feature>